<evidence type="ECO:0000256" key="1">
    <source>
        <dbReference type="PROSITE-ProRule" id="PRU00047"/>
    </source>
</evidence>
<dbReference type="InterPro" id="IPR035994">
    <property type="entry name" value="Nucleoside_phosphorylase_sf"/>
</dbReference>
<dbReference type="InterPro" id="IPR036875">
    <property type="entry name" value="Znf_CCHC_sf"/>
</dbReference>
<dbReference type="GeneID" id="19239477"/>
<keyword evidence="4" id="KW-1185">Reference proteome</keyword>
<evidence type="ECO:0000259" key="2">
    <source>
        <dbReference type="PROSITE" id="PS50158"/>
    </source>
</evidence>
<dbReference type="SUPFAM" id="SSF53167">
    <property type="entry name" value="Purine and uridine phosphorylases"/>
    <property type="match status" value="1"/>
</dbReference>
<feature type="domain" description="CCHC-type" evidence="2">
    <location>
        <begin position="148"/>
        <end position="164"/>
    </location>
</feature>
<dbReference type="GO" id="GO:0009116">
    <property type="term" value="P:nucleoside metabolic process"/>
    <property type="evidence" value="ECO:0007669"/>
    <property type="project" value="InterPro"/>
</dbReference>
<dbReference type="Gene3D" id="3.40.50.1580">
    <property type="entry name" value="Nucleoside phosphorylase domain"/>
    <property type="match status" value="1"/>
</dbReference>
<dbReference type="OrthoDB" id="1577640at2759"/>
<evidence type="ECO:0000313" key="4">
    <source>
        <dbReference type="Proteomes" id="UP000019373"/>
    </source>
</evidence>
<reference evidence="4" key="1">
    <citation type="journal article" date="2014" name="BMC Genomics">
        <title>Genome characteristics reveal the impact of lichenization on lichen-forming fungus Endocarpon pusillum Hedwig (Verrucariales, Ascomycota).</title>
        <authorList>
            <person name="Wang Y.-Y."/>
            <person name="Liu B."/>
            <person name="Zhang X.-Y."/>
            <person name="Zhou Q.-M."/>
            <person name="Zhang T."/>
            <person name="Li H."/>
            <person name="Yu Y.-F."/>
            <person name="Zhang X.-L."/>
            <person name="Hao X.-Y."/>
            <person name="Wang M."/>
            <person name="Wang L."/>
            <person name="Wei J.-C."/>
        </authorList>
    </citation>
    <scope>NUCLEOTIDE SEQUENCE [LARGE SCALE GENOMIC DNA]</scope>
    <source>
        <strain evidence="4">Z07020 / HMAS-L-300199</strain>
    </source>
</reference>
<sequence>MEAAGLMNDFPCLVIRGICDYADSHKNKRWQPYPAAVASAYMKELLMVVPAQQVAQTRNAVESAASREFSSPNVGYDATSKFSLARTHFNMNKYGRPTEEDFETVGNVVKKMGAAMRSNLAQGNAVNCTDPISRPRQGRSDKGTHRNKCFACGKLGHWASDCPDDNSSWMNRKYSSSITPGETSPSLRWKRLADNYYRGGVRPISETSS</sequence>
<dbReference type="Pfam" id="PF00098">
    <property type="entry name" value="zf-CCHC"/>
    <property type="match status" value="1"/>
</dbReference>
<dbReference type="InterPro" id="IPR001878">
    <property type="entry name" value="Znf_CCHC"/>
</dbReference>
<dbReference type="GO" id="GO:0003824">
    <property type="term" value="F:catalytic activity"/>
    <property type="evidence" value="ECO:0007669"/>
    <property type="project" value="InterPro"/>
</dbReference>
<dbReference type="Gene3D" id="4.10.60.10">
    <property type="entry name" value="Zinc finger, CCHC-type"/>
    <property type="match status" value="1"/>
</dbReference>
<keyword evidence="1" id="KW-0862">Zinc</keyword>
<dbReference type="HOGENOM" id="CLU_1315411_0_0_1"/>
<gene>
    <name evidence="3" type="ORF">EPUS_04522</name>
</gene>
<dbReference type="Proteomes" id="UP000019373">
    <property type="component" value="Unassembled WGS sequence"/>
</dbReference>
<protein>
    <recommendedName>
        <fullName evidence="2">CCHC-type domain-containing protein</fullName>
    </recommendedName>
</protein>
<proteinExistence type="predicted"/>
<accession>U1HFI8</accession>
<dbReference type="GO" id="GO:0008270">
    <property type="term" value="F:zinc ion binding"/>
    <property type="evidence" value="ECO:0007669"/>
    <property type="project" value="UniProtKB-KW"/>
</dbReference>
<keyword evidence="1" id="KW-0479">Metal-binding</keyword>
<dbReference type="PANTHER" id="PTHR46082">
    <property type="entry name" value="ATP/GTP-BINDING PROTEIN-RELATED"/>
    <property type="match status" value="1"/>
</dbReference>
<dbReference type="AlphaFoldDB" id="U1HFI8"/>
<organism evidence="3 4">
    <name type="scientific">Endocarpon pusillum (strain Z07020 / HMAS-L-300199)</name>
    <name type="common">Lichen-forming fungus</name>
    <dbReference type="NCBI Taxonomy" id="1263415"/>
    <lineage>
        <taxon>Eukaryota</taxon>
        <taxon>Fungi</taxon>
        <taxon>Dikarya</taxon>
        <taxon>Ascomycota</taxon>
        <taxon>Pezizomycotina</taxon>
        <taxon>Eurotiomycetes</taxon>
        <taxon>Chaetothyriomycetidae</taxon>
        <taxon>Verrucariales</taxon>
        <taxon>Verrucariaceae</taxon>
        <taxon>Endocarpon</taxon>
    </lineage>
</organism>
<dbReference type="PROSITE" id="PS50158">
    <property type="entry name" value="ZF_CCHC"/>
    <property type="match status" value="1"/>
</dbReference>
<keyword evidence="1" id="KW-0863">Zinc-finger</keyword>
<evidence type="ECO:0000313" key="3">
    <source>
        <dbReference type="EMBL" id="ERF68870.1"/>
    </source>
</evidence>
<dbReference type="SMART" id="SM00343">
    <property type="entry name" value="ZnF_C2HC"/>
    <property type="match status" value="1"/>
</dbReference>
<dbReference type="RefSeq" id="XP_007805488.1">
    <property type="nucleotide sequence ID" value="XM_007807297.1"/>
</dbReference>
<dbReference type="PANTHER" id="PTHR46082:SF11">
    <property type="entry name" value="AAA+ ATPASE DOMAIN-CONTAINING PROTEIN-RELATED"/>
    <property type="match status" value="1"/>
</dbReference>
<dbReference type="InterPro" id="IPR053137">
    <property type="entry name" value="NLR-like"/>
</dbReference>
<dbReference type="GO" id="GO:0003676">
    <property type="term" value="F:nucleic acid binding"/>
    <property type="evidence" value="ECO:0007669"/>
    <property type="project" value="InterPro"/>
</dbReference>
<dbReference type="SUPFAM" id="SSF57756">
    <property type="entry name" value="Retrovirus zinc finger-like domains"/>
    <property type="match status" value="1"/>
</dbReference>
<name>U1HFI8_ENDPU</name>
<dbReference type="EMBL" id="KE721492">
    <property type="protein sequence ID" value="ERF68870.1"/>
    <property type="molecule type" value="Genomic_DNA"/>
</dbReference>